<comment type="similarity">
    <text evidence="2 9">Belongs to the uroporphyrinogen-III synthase family.</text>
</comment>
<dbReference type="InterPro" id="IPR039793">
    <property type="entry name" value="UROS/Hem4"/>
</dbReference>
<accession>A0A918T069</accession>
<dbReference type="EC" id="4.2.1.75" evidence="3 9"/>
<keyword evidence="11" id="KW-0808">Transferase</keyword>
<protein>
    <recommendedName>
        <fullName evidence="7 9">Uroporphyrinogen-III synthase</fullName>
        <ecNumber evidence="3 9">4.2.1.75</ecNumber>
    </recommendedName>
</protein>
<keyword evidence="5 9" id="KW-0627">Porphyrin biosynthesis</keyword>
<evidence type="ECO:0000259" key="10">
    <source>
        <dbReference type="Pfam" id="PF02602"/>
    </source>
</evidence>
<dbReference type="CDD" id="cd06578">
    <property type="entry name" value="HemD"/>
    <property type="match status" value="1"/>
</dbReference>
<evidence type="ECO:0000313" key="12">
    <source>
        <dbReference type="Proteomes" id="UP000646426"/>
    </source>
</evidence>
<evidence type="ECO:0000256" key="3">
    <source>
        <dbReference type="ARBA" id="ARBA00013109"/>
    </source>
</evidence>
<evidence type="ECO:0000256" key="2">
    <source>
        <dbReference type="ARBA" id="ARBA00008133"/>
    </source>
</evidence>
<dbReference type="GO" id="GO:0004852">
    <property type="term" value="F:uroporphyrinogen-III synthase activity"/>
    <property type="evidence" value="ECO:0007669"/>
    <property type="project" value="UniProtKB-UniRule"/>
</dbReference>
<dbReference type="GO" id="GO:0008168">
    <property type="term" value="F:methyltransferase activity"/>
    <property type="evidence" value="ECO:0007669"/>
    <property type="project" value="UniProtKB-KW"/>
</dbReference>
<evidence type="ECO:0000313" key="11">
    <source>
        <dbReference type="EMBL" id="GHA81656.1"/>
    </source>
</evidence>
<keyword evidence="12" id="KW-1185">Reference proteome</keyword>
<reference evidence="11" key="2">
    <citation type="submission" date="2020-09" db="EMBL/GenBank/DDBJ databases">
        <authorList>
            <person name="Sun Q."/>
            <person name="Kim S."/>
        </authorList>
    </citation>
    <scope>NUCLEOTIDE SEQUENCE</scope>
    <source>
        <strain evidence="11">KCTC 23077</strain>
    </source>
</reference>
<dbReference type="SUPFAM" id="SSF69618">
    <property type="entry name" value="HemD-like"/>
    <property type="match status" value="1"/>
</dbReference>
<dbReference type="AlphaFoldDB" id="A0A918T069"/>
<dbReference type="Pfam" id="PF02602">
    <property type="entry name" value="HEM4"/>
    <property type="match status" value="1"/>
</dbReference>
<sequence length="266" mass="27071">MRRGACAKLDGMAGRPREAPGWYVISLRPRGEHAGLRAAAARAGAGLIALSPWRLVDRTDAATLAALDAALAAPCVVVTSPTAVRAAAVMRPLRDVQTRWCAVGTGTAAALRRAGVRAVDVPGRMDSEGVLALSALQDVAGCTVGLLTAPGGRDAIAPALAARGAQVQRADVYAREVLAPAPSAVAALERIDAPCALALSSGEALRQVLAALPPAAVRELRCAQAVAASDRLTALARTLGFRDVVRAAGPRPGQLVSAATVARAPR</sequence>
<dbReference type="PANTHER" id="PTHR38042">
    <property type="entry name" value="UROPORPHYRINOGEN-III SYNTHASE, CHLOROPLASTIC"/>
    <property type="match status" value="1"/>
</dbReference>
<dbReference type="InterPro" id="IPR036108">
    <property type="entry name" value="4pyrrol_syn_uPrphyn_synt_sf"/>
</dbReference>
<name>A0A918T069_9GAMM</name>
<evidence type="ECO:0000256" key="1">
    <source>
        <dbReference type="ARBA" id="ARBA00004772"/>
    </source>
</evidence>
<dbReference type="Gene3D" id="3.40.50.10090">
    <property type="match status" value="2"/>
</dbReference>
<reference evidence="11" key="1">
    <citation type="journal article" date="2014" name="Int. J. Syst. Evol. Microbiol.">
        <title>Complete genome sequence of Corynebacterium casei LMG S-19264T (=DSM 44701T), isolated from a smear-ripened cheese.</title>
        <authorList>
            <consortium name="US DOE Joint Genome Institute (JGI-PGF)"/>
            <person name="Walter F."/>
            <person name="Albersmeier A."/>
            <person name="Kalinowski J."/>
            <person name="Ruckert C."/>
        </authorList>
    </citation>
    <scope>NUCLEOTIDE SEQUENCE</scope>
    <source>
        <strain evidence="11">KCTC 23077</strain>
    </source>
</reference>
<organism evidence="11 12">
    <name type="scientific">Cognatilysobacter bugurensis</name>
    <dbReference type="NCBI Taxonomy" id="543356"/>
    <lineage>
        <taxon>Bacteria</taxon>
        <taxon>Pseudomonadati</taxon>
        <taxon>Pseudomonadota</taxon>
        <taxon>Gammaproteobacteria</taxon>
        <taxon>Lysobacterales</taxon>
        <taxon>Lysobacteraceae</taxon>
        <taxon>Cognatilysobacter</taxon>
    </lineage>
</organism>
<keyword evidence="4 9" id="KW-0456">Lyase</keyword>
<dbReference type="GO" id="GO:0006782">
    <property type="term" value="P:protoporphyrinogen IX biosynthetic process"/>
    <property type="evidence" value="ECO:0007669"/>
    <property type="project" value="UniProtKB-UniRule"/>
</dbReference>
<evidence type="ECO:0000256" key="5">
    <source>
        <dbReference type="ARBA" id="ARBA00023244"/>
    </source>
</evidence>
<evidence type="ECO:0000256" key="6">
    <source>
        <dbReference type="ARBA" id="ARBA00037589"/>
    </source>
</evidence>
<evidence type="ECO:0000256" key="7">
    <source>
        <dbReference type="ARBA" id="ARBA00040167"/>
    </source>
</evidence>
<keyword evidence="11" id="KW-0489">Methyltransferase</keyword>
<comment type="pathway">
    <text evidence="1 9">Porphyrin-containing compound metabolism; protoporphyrin-IX biosynthesis; coproporphyrinogen-III from 5-aminolevulinate: step 3/4.</text>
</comment>
<proteinExistence type="inferred from homology"/>
<dbReference type="PANTHER" id="PTHR38042:SF1">
    <property type="entry name" value="UROPORPHYRINOGEN-III SYNTHASE, CHLOROPLASTIC"/>
    <property type="match status" value="1"/>
</dbReference>
<dbReference type="InterPro" id="IPR003754">
    <property type="entry name" value="4pyrrol_synth_uPrphyn_synth"/>
</dbReference>
<dbReference type="Proteomes" id="UP000646426">
    <property type="component" value="Unassembled WGS sequence"/>
</dbReference>
<dbReference type="EMBL" id="BMYD01000003">
    <property type="protein sequence ID" value="GHA81656.1"/>
    <property type="molecule type" value="Genomic_DNA"/>
</dbReference>
<evidence type="ECO:0000256" key="8">
    <source>
        <dbReference type="ARBA" id="ARBA00048617"/>
    </source>
</evidence>
<evidence type="ECO:0000256" key="4">
    <source>
        <dbReference type="ARBA" id="ARBA00023239"/>
    </source>
</evidence>
<comment type="catalytic activity">
    <reaction evidence="8 9">
        <text>hydroxymethylbilane = uroporphyrinogen III + H2O</text>
        <dbReference type="Rhea" id="RHEA:18965"/>
        <dbReference type="ChEBI" id="CHEBI:15377"/>
        <dbReference type="ChEBI" id="CHEBI:57308"/>
        <dbReference type="ChEBI" id="CHEBI:57845"/>
        <dbReference type="EC" id="4.2.1.75"/>
    </reaction>
</comment>
<comment type="function">
    <text evidence="6 9">Catalyzes cyclization of the linear tetrapyrrole, hydroxymethylbilane, to the macrocyclic uroporphyrinogen III.</text>
</comment>
<dbReference type="GO" id="GO:0006780">
    <property type="term" value="P:uroporphyrinogen III biosynthetic process"/>
    <property type="evidence" value="ECO:0007669"/>
    <property type="project" value="UniProtKB-UniRule"/>
</dbReference>
<feature type="domain" description="Tetrapyrrole biosynthesis uroporphyrinogen III synthase" evidence="10">
    <location>
        <begin position="38"/>
        <end position="256"/>
    </location>
</feature>
<dbReference type="GO" id="GO:0032259">
    <property type="term" value="P:methylation"/>
    <property type="evidence" value="ECO:0007669"/>
    <property type="project" value="UniProtKB-KW"/>
</dbReference>
<gene>
    <name evidence="11" type="primary">hemD</name>
    <name evidence="11" type="ORF">GCM10007067_19400</name>
</gene>
<comment type="caution">
    <text evidence="11">The sequence shown here is derived from an EMBL/GenBank/DDBJ whole genome shotgun (WGS) entry which is preliminary data.</text>
</comment>
<evidence type="ECO:0000256" key="9">
    <source>
        <dbReference type="RuleBase" id="RU366031"/>
    </source>
</evidence>